<organism evidence="7 8">
    <name type="scientific">Rhizorhapis suberifaciens</name>
    <name type="common">corky root of lettuce</name>
    <dbReference type="NCBI Taxonomy" id="13656"/>
    <lineage>
        <taxon>Bacteria</taxon>
        <taxon>Pseudomonadati</taxon>
        <taxon>Pseudomonadota</taxon>
        <taxon>Alphaproteobacteria</taxon>
        <taxon>Sphingomonadales</taxon>
        <taxon>Sphingomonadaceae</taxon>
        <taxon>Rhizorhapis</taxon>
    </lineage>
</organism>
<evidence type="ECO:0000256" key="2">
    <source>
        <dbReference type="ARBA" id="ARBA00008000"/>
    </source>
</evidence>
<dbReference type="Gene3D" id="3.30.70.2740">
    <property type="match status" value="1"/>
</dbReference>
<keyword evidence="5" id="KW-0560">Oxidoreductase</keyword>
<sequence length="132" mass="14304">MLAHSRRAGALVVFGHIADDNLHLFAYTGSRDDHSEIGQMIYELLRPPGGSISAEHGIGLEKLAYLDVSRTGAEIDPMRRLKSMMDLKDTLNPGKVFSLGLTPSFGTSETGCGRSVAPSKAEAFKGRKLCER</sequence>
<comment type="caution">
    <text evidence="7">The sequence shown here is derived from an EMBL/GenBank/DDBJ whole genome shotgun (WGS) entry which is preliminary data.</text>
</comment>
<dbReference type="InterPro" id="IPR016171">
    <property type="entry name" value="Vanillyl_alc_oxidase_C-sub2"/>
</dbReference>
<gene>
    <name evidence="7" type="ORF">HNQ99_003146</name>
</gene>
<dbReference type="InterPro" id="IPR004113">
    <property type="entry name" value="FAD-bd_oxidored_4_C"/>
</dbReference>
<evidence type="ECO:0000313" key="7">
    <source>
        <dbReference type="EMBL" id="MBB4642810.1"/>
    </source>
</evidence>
<proteinExistence type="inferred from homology"/>
<comment type="similarity">
    <text evidence="2">Belongs to the FAD-binding oxidoreductase/transferase type 4 family.</text>
</comment>
<evidence type="ECO:0000256" key="1">
    <source>
        <dbReference type="ARBA" id="ARBA00001974"/>
    </source>
</evidence>
<dbReference type="SUPFAM" id="SSF55103">
    <property type="entry name" value="FAD-linked oxidases, C-terminal domain"/>
    <property type="match status" value="1"/>
</dbReference>
<protein>
    <submittedName>
        <fullName evidence="7">FAD/FMN-containing dehydrogenase</fullName>
    </submittedName>
</protein>
<dbReference type="InterPro" id="IPR051264">
    <property type="entry name" value="FAD-oxidored/transferase_4"/>
</dbReference>
<dbReference type="PANTHER" id="PTHR43716:SF1">
    <property type="entry name" value="D-2-HYDROXYGLUTARATE DEHYDROGENASE, MITOCHONDRIAL"/>
    <property type="match status" value="1"/>
</dbReference>
<dbReference type="FunFam" id="1.10.45.10:FF:000001">
    <property type="entry name" value="D-lactate dehydrogenase mitochondrial"/>
    <property type="match status" value="1"/>
</dbReference>
<dbReference type="RefSeq" id="WP_221232722.1">
    <property type="nucleotide sequence ID" value="NZ_JACHOV010000015.1"/>
</dbReference>
<dbReference type="GO" id="GO:0016491">
    <property type="term" value="F:oxidoreductase activity"/>
    <property type="evidence" value="ECO:0007669"/>
    <property type="project" value="UniProtKB-KW"/>
</dbReference>
<keyword evidence="4" id="KW-0274">FAD</keyword>
<dbReference type="EMBL" id="JACHOV010000015">
    <property type="protein sequence ID" value="MBB4642810.1"/>
    <property type="molecule type" value="Genomic_DNA"/>
</dbReference>
<keyword evidence="8" id="KW-1185">Reference proteome</keyword>
<evidence type="ECO:0000256" key="3">
    <source>
        <dbReference type="ARBA" id="ARBA00022630"/>
    </source>
</evidence>
<dbReference type="Gene3D" id="1.10.45.10">
    <property type="entry name" value="Vanillyl-alcohol Oxidase, Chain A, domain 4"/>
    <property type="match status" value="1"/>
</dbReference>
<dbReference type="Proteomes" id="UP000575068">
    <property type="component" value="Unassembled WGS sequence"/>
</dbReference>
<dbReference type="PANTHER" id="PTHR43716">
    <property type="entry name" value="D-2-HYDROXYGLUTARATE DEHYDROGENASE, MITOCHONDRIAL"/>
    <property type="match status" value="1"/>
</dbReference>
<feature type="domain" description="FAD-binding oxidoreductase/transferase type 4 C-terminal" evidence="6">
    <location>
        <begin position="10"/>
        <end position="96"/>
    </location>
</feature>
<dbReference type="GO" id="GO:0022904">
    <property type="term" value="P:respiratory electron transport chain"/>
    <property type="evidence" value="ECO:0007669"/>
    <property type="project" value="TreeGrafter"/>
</dbReference>
<name>A0A840HZ18_9SPHN</name>
<evidence type="ECO:0000256" key="4">
    <source>
        <dbReference type="ARBA" id="ARBA00022827"/>
    </source>
</evidence>
<keyword evidence="3" id="KW-0285">Flavoprotein</keyword>
<comment type="cofactor">
    <cofactor evidence="1">
        <name>FAD</name>
        <dbReference type="ChEBI" id="CHEBI:57692"/>
    </cofactor>
</comment>
<dbReference type="AlphaFoldDB" id="A0A840HZ18"/>
<evidence type="ECO:0000256" key="5">
    <source>
        <dbReference type="ARBA" id="ARBA00023002"/>
    </source>
</evidence>
<evidence type="ECO:0000259" key="6">
    <source>
        <dbReference type="Pfam" id="PF02913"/>
    </source>
</evidence>
<reference evidence="7 8" key="1">
    <citation type="submission" date="2020-08" db="EMBL/GenBank/DDBJ databases">
        <title>Genomic Encyclopedia of Type Strains, Phase IV (KMG-IV): sequencing the most valuable type-strain genomes for metagenomic binning, comparative biology and taxonomic classification.</title>
        <authorList>
            <person name="Goeker M."/>
        </authorList>
    </citation>
    <scope>NUCLEOTIDE SEQUENCE [LARGE SCALE GENOMIC DNA]</scope>
    <source>
        <strain evidence="7 8">DSM 7465</strain>
    </source>
</reference>
<dbReference type="InterPro" id="IPR016164">
    <property type="entry name" value="FAD-linked_Oxase-like_C"/>
</dbReference>
<accession>A0A840HZ18</accession>
<dbReference type="GO" id="GO:0050660">
    <property type="term" value="F:flavin adenine dinucleotide binding"/>
    <property type="evidence" value="ECO:0007669"/>
    <property type="project" value="InterPro"/>
</dbReference>
<dbReference type="Pfam" id="PF02913">
    <property type="entry name" value="FAD-oxidase_C"/>
    <property type="match status" value="1"/>
</dbReference>
<evidence type="ECO:0000313" key="8">
    <source>
        <dbReference type="Proteomes" id="UP000575068"/>
    </source>
</evidence>